<protein>
    <submittedName>
        <fullName evidence="1">Uncharacterized protein</fullName>
    </submittedName>
</protein>
<sequence length="82" mass="8696">MARPRKKGGTISPVASGGYRLTITMTVAGESIRKEFRGTSKAAVLRKRDDWLEINGLSLDDGSASPAPAAGGRRRWMSGCGC</sequence>
<dbReference type="Proteomes" id="UP001596356">
    <property type="component" value="Unassembled WGS sequence"/>
</dbReference>
<dbReference type="EMBL" id="JBHSWJ010000002">
    <property type="protein sequence ID" value="MFC6714447.1"/>
    <property type="molecule type" value="Genomic_DNA"/>
</dbReference>
<gene>
    <name evidence="1" type="ORF">ACFQBT_11705</name>
</gene>
<reference evidence="2" key="1">
    <citation type="journal article" date="2019" name="Int. J. Syst. Evol. Microbiol.">
        <title>The Global Catalogue of Microorganisms (GCM) 10K type strain sequencing project: providing services to taxonomists for standard genome sequencing and annotation.</title>
        <authorList>
            <consortium name="The Broad Institute Genomics Platform"/>
            <consortium name="The Broad Institute Genome Sequencing Center for Infectious Disease"/>
            <person name="Wu L."/>
            <person name="Ma J."/>
        </authorList>
    </citation>
    <scope>NUCLEOTIDE SEQUENCE [LARGE SCALE GENOMIC DNA]</scope>
    <source>
        <strain evidence="2">NBRC 106593</strain>
    </source>
</reference>
<evidence type="ECO:0000313" key="2">
    <source>
        <dbReference type="Proteomes" id="UP001596356"/>
    </source>
</evidence>
<dbReference type="RefSeq" id="WP_377822856.1">
    <property type="nucleotide sequence ID" value="NZ_JBHSWJ010000002.1"/>
</dbReference>
<evidence type="ECO:0000313" key="1">
    <source>
        <dbReference type="EMBL" id="MFC6714447.1"/>
    </source>
</evidence>
<accession>A0ABW2ATT9</accession>
<comment type="caution">
    <text evidence="1">The sequence shown here is derived from an EMBL/GenBank/DDBJ whole genome shotgun (WGS) entry which is preliminary data.</text>
</comment>
<organism evidence="1 2">
    <name type="scientific">Branchiibius cervicis</name>
    <dbReference type="NCBI Taxonomy" id="908252"/>
    <lineage>
        <taxon>Bacteria</taxon>
        <taxon>Bacillati</taxon>
        <taxon>Actinomycetota</taxon>
        <taxon>Actinomycetes</taxon>
        <taxon>Micrococcales</taxon>
        <taxon>Dermacoccaceae</taxon>
        <taxon>Branchiibius</taxon>
    </lineage>
</organism>
<proteinExistence type="predicted"/>
<keyword evidence="2" id="KW-1185">Reference proteome</keyword>
<name>A0ABW2ATT9_9MICO</name>